<proteinExistence type="predicted"/>
<name>A0A7Y0FMJ0_9BACT</name>
<sequence length="390" mass="44898">MDIRFQLHHRSGFRLEELAAKFYQDFKEELNGVGLNENDAEDWFEVEHSYRLPTGRLLSTIRLRCDIVSLTNGNDFADVFLTNLPDFQPARIDKVVCIDNLEMRQAAQVDQAIIYRCEMQIREILYHILIVNDKFETDKQGKENIANHLTGVLGAMLKSNQGSERKSYENELFYLMFDDYKKLKPLSLPHPEKIIDLIDRADSYSKLRTFLDHWGIGNPRHKDFINAVKEPLEKLHYHRNNVMHNRSSSVTRTKFDVGVEQFNQLVARFWTAEQEDLASQQLSLLGNALKNQLQEIVKEADIHSGRIELRFSNTIVPNFLPRLVTSQASLLAVLEDFSDQAIEFLAPIQPGQADEVRADLNITEIIRPYAQHERLSAAALPEIDEPAPIA</sequence>
<gene>
    <name evidence="1" type="ORF">HHL22_11890</name>
</gene>
<dbReference type="RefSeq" id="WP_169531530.1">
    <property type="nucleotide sequence ID" value="NZ_JABBGH010000002.1"/>
</dbReference>
<dbReference type="Proteomes" id="UP000559626">
    <property type="component" value="Unassembled WGS sequence"/>
</dbReference>
<protein>
    <submittedName>
        <fullName evidence="1">Uncharacterized protein</fullName>
    </submittedName>
</protein>
<comment type="caution">
    <text evidence="1">The sequence shown here is derived from an EMBL/GenBank/DDBJ whole genome shotgun (WGS) entry which is preliminary data.</text>
</comment>
<evidence type="ECO:0000313" key="2">
    <source>
        <dbReference type="Proteomes" id="UP000559626"/>
    </source>
</evidence>
<dbReference type="EMBL" id="JABBGH010000002">
    <property type="protein sequence ID" value="NML65907.1"/>
    <property type="molecule type" value="Genomic_DNA"/>
</dbReference>
<evidence type="ECO:0000313" key="1">
    <source>
        <dbReference type="EMBL" id="NML65907.1"/>
    </source>
</evidence>
<accession>A0A7Y0FMJ0</accession>
<reference evidence="1 2" key="1">
    <citation type="submission" date="2020-04" db="EMBL/GenBank/DDBJ databases">
        <title>Hymenobacter polaris sp. nov., isolated from Arctic soil.</title>
        <authorList>
            <person name="Dahal R.H."/>
        </authorList>
    </citation>
    <scope>NUCLEOTIDE SEQUENCE [LARGE SCALE GENOMIC DNA]</scope>
    <source>
        <strain evidence="1 2">RP-2-7</strain>
    </source>
</reference>
<keyword evidence="2" id="KW-1185">Reference proteome</keyword>
<dbReference type="AlphaFoldDB" id="A0A7Y0FMJ0"/>
<organism evidence="1 2">
    <name type="scientific">Hymenobacter polaris</name>
    <dbReference type="NCBI Taxonomy" id="2682546"/>
    <lineage>
        <taxon>Bacteria</taxon>
        <taxon>Pseudomonadati</taxon>
        <taxon>Bacteroidota</taxon>
        <taxon>Cytophagia</taxon>
        <taxon>Cytophagales</taxon>
        <taxon>Hymenobacteraceae</taxon>
        <taxon>Hymenobacter</taxon>
    </lineage>
</organism>